<dbReference type="InterPro" id="IPR035466">
    <property type="entry name" value="GlmS/AgaS_SIS"/>
</dbReference>
<dbReference type="PROSITE" id="PS51278">
    <property type="entry name" value="GATASE_TYPE_2"/>
    <property type="match status" value="1"/>
</dbReference>
<dbReference type="PANTHER" id="PTHR10937:SF0">
    <property type="entry name" value="GLUTAMINE--FRUCTOSE-6-PHOSPHATE TRANSAMINASE (ISOMERIZING)"/>
    <property type="match status" value="1"/>
</dbReference>
<organism evidence="16 17">
    <name type="scientific">Adineta ricciae</name>
    <name type="common">Rotifer</name>
    <dbReference type="NCBI Taxonomy" id="249248"/>
    <lineage>
        <taxon>Eukaryota</taxon>
        <taxon>Metazoa</taxon>
        <taxon>Spiralia</taxon>
        <taxon>Gnathifera</taxon>
        <taxon>Rotifera</taxon>
        <taxon>Eurotatoria</taxon>
        <taxon>Bdelloidea</taxon>
        <taxon>Adinetida</taxon>
        <taxon>Adinetidae</taxon>
        <taxon>Adineta</taxon>
    </lineage>
</organism>
<feature type="domain" description="SIS" evidence="15">
    <location>
        <begin position="635"/>
        <end position="774"/>
    </location>
</feature>
<dbReference type="AlphaFoldDB" id="A0A814WRY6"/>
<keyword evidence="7" id="KW-0677">Repeat</keyword>
<protein>
    <recommendedName>
        <fullName evidence="11">Small ribosomal subunit protein eS1</fullName>
    </recommendedName>
</protein>
<dbReference type="Pfam" id="PF13522">
    <property type="entry name" value="GATase_6"/>
    <property type="match status" value="1"/>
</dbReference>
<evidence type="ECO:0000256" key="1">
    <source>
        <dbReference type="ARBA" id="ARBA00001031"/>
    </source>
</evidence>
<dbReference type="InterPro" id="IPR046348">
    <property type="entry name" value="SIS_dom_sf"/>
</dbReference>
<accession>A0A814WRY6</accession>
<dbReference type="Gene3D" id="3.60.20.10">
    <property type="entry name" value="Glutamine Phosphoribosylpyrophosphate, subunit 1, domain 1"/>
    <property type="match status" value="1"/>
</dbReference>
<dbReference type="PROSITE" id="PS51464">
    <property type="entry name" value="SIS"/>
    <property type="match status" value="2"/>
</dbReference>
<dbReference type="SUPFAM" id="SSF53697">
    <property type="entry name" value="SIS domain"/>
    <property type="match status" value="1"/>
</dbReference>
<comment type="pathway">
    <text evidence="3">Nucleotide-sugar biosynthesis; UDP-N-acetyl-alpha-D-glucosamine biosynthesis; alpha-D-glucosamine 6-phosphate from D-fructose 6-phosphate: step 1/1.</text>
</comment>
<dbReference type="HAMAP" id="MF_03122">
    <property type="entry name" value="Ribosomal_eS1_euk"/>
    <property type="match status" value="1"/>
</dbReference>
<evidence type="ECO:0000256" key="8">
    <source>
        <dbReference type="ARBA" id="ARBA00022962"/>
    </source>
</evidence>
<dbReference type="GO" id="GO:0006412">
    <property type="term" value="P:translation"/>
    <property type="evidence" value="ECO:0007669"/>
    <property type="project" value="UniProtKB-UniRule"/>
</dbReference>
<dbReference type="GO" id="GO:0006048">
    <property type="term" value="P:UDP-N-acetylglucosamine biosynthetic process"/>
    <property type="evidence" value="ECO:0007669"/>
    <property type="project" value="UniProtKB-UniPathway"/>
</dbReference>
<evidence type="ECO:0000313" key="16">
    <source>
        <dbReference type="EMBL" id="CAF1205977.1"/>
    </source>
</evidence>
<dbReference type="InterPro" id="IPR001347">
    <property type="entry name" value="SIS_dom"/>
</dbReference>
<dbReference type="FunFam" id="3.40.50.10490:FF:000001">
    <property type="entry name" value="Glutamine--fructose-6-phosphate aminotransferase [isomerizing]"/>
    <property type="match status" value="1"/>
</dbReference>
<evidence type="ECO:0000256" key="5">
    <source>
        <dbReference type="ARBA" id="ARBA00022576"/>
    </source>
</evidence>
<evidence type="ECO:0000259" key="14">
    <source>
        <dbReference type="PROSITE" id="PS51278"/>
    </source>
</evidence>
<dbReference type="InterPro" id="IPR027500">
    <property type="entry name" value="Ribosomal_eS1_euk"/>
</dbReference>
<gene>
    <name evidence="16" type="ORF">EDS130_LOCUS25628</name>
</gene>
<dbReference type="FunFam" id="3.40.50.10490:FF:000126">
    <property type="entry name" value="Glutamine--fructose-6-phosphate aminotransferase [isomerizing] 1"/>
    <property type="match status" value="1"/>
</dbReference>
<dbReference type="CDD" id="cd05009">
    <property type="entry name" value="SIS_GlmS_GlmD_2"/>
    <property type="match status" value="1"/>
</dbReference>
<evidence type="ECO:0000256" key="3">
    <source>
        <dbReference type="ARBA" id="ARBA00004775"/>
    </source>
</evidence>
<dbReference type="InterPro" id="IPR047084">
    <property type="entry name" value="GFAT_N"/>
</dbReference>
<dbReference type="PROSITE" id="PS01191">
    <property type="entry name" value="RIBOSOMAL_S3AE"/>
    <property type="match status" value="1"/>
</dbReference>
<evidence type="ECO:0000256" key="2">
    <source>
        <dbReference type="ARBA" id="ARBA00004496"/>
    </source>
</evidence>
<evidence type="ECO:0000256" key="4">
    <source>
        <dbReference type="ARBA" id="ARBA00022553"/>
    </source>
</evidence>
<dbReference type="NCBIfam" id="NF001484">
    <property type="entry name" value="PRK00331.1"/>
    <property type="match status" value="1"/>
</dbReference>
<dbReference type="InterPro" id="IPR017932">
    <property type="entry name" value="GATase_2_dom"/>
</dbReference>
<evidence type="ECO:0000256" key="13">
    <source>
        <dbReference type="SAM" id="MobiDB-lite"/>
    </source>
</evidence>
<feature type="domain" description="SIS" evidence="15">
    <location>
        <begin position="806"/>
        <end position="947"/>
    </location>
</feature>
<dbReference type="FunFam" id="3.60.20.10:FF:000052">
    <property type="entry name" value="Glutamine--fructose-6-phosphate aminotransferase [isomerizing] 2"/>
    <property type="match status" value="1"/>
</dbReference>
<dbReference type="EMBL" id="CAJNOJ010000151">
    <property type="protein sequence ID" value="CAF1205977.1"/>
    <property type="molecule type" value="Genomic_DNA"/>
</dbReference>
<dbReference type="NCBIfam" id="TIGR01135">
    <property type="entry name" value="glmS"/>
    <property type="match status" value="1"/>
</dbReference>
<evidence type="ECO:0000313" key="17">
    <source>
        <dbReference type="Proteomes" id="UP000663852"/>
    </source>
</evidence>
<proteinExistence type="inferred from homology"/>
<dbReference type="Pfam" id="PF01015">
    <property type="entry name" value="Ribosomal_S3Ae"/>
    <property type="match status" value="1"/>
</dbReference>
<evidence type="ECO:0000256" key="7">
    <source>
        <dbReference type="ARBA" id="ARBA00022737"/>
    </source>
</evidence>
<dbReference type="GO" id="GO:0006487">
    <property type="term" value="P:protein N-linked glycosylation"/>
    <property type="evidence" value="ECO:0007669"/>
    <property type="project" value="TreeGrafter"/>
</dbReference>
<evidence type="ECO:0000256" key="10">
    <source>
        <dbReference type="ARBA" id="ARBA00023274"/>
    </source>
</evidence>
<feature type="domain" description="Glutamine amidotransferase type-2" evidence="14">
    <location>
        <begin position="262"/>
        <end position="562"/>
    </location>
</feature>
<comment type="catalytic activity">
    <reaction evidence="1">
        <text>D-fructose 6-phosphate + L-glutamine = D-glucosamine 6-phosphate + L-glutamate</text>
        <dbReference type="Rhea" id="RHEA:13237"/>
        <dbReference type="ChEBI" id="CHEBI:29985"/>
        <dbReference type="ChEBI" id="CHEBI:58359"/>
        <dbReference type="ChEBI" id="CHEBI:58725"/>
        <dbReference type="ChEBI" id="CHEBI:61527"/>
        <dbReference type="EC" id="2.6.1.16"/>
    </reaction>
</comment>
<dbReference type="UniPathway" id="UPA00113">
    <property type="reaction ID" value="UER00528"/>
</dbReference>
<dbReference type="InterPro" id="IPR005855">
    <property type="entry name" value="GFAT"/>
</dbReference>
<dbReference type="GO" id="GO:0004360">
    <property type="term" value="F:glutamine-fructose-6-phosphate transaminase (isomerizing) activity"/>
    <property type="evidence" value="ECO:0007669"/>
    <property type="project" value="UniProtKB-EC"/>
</dbReference>
<keyword evidence="5" id="KW-0032">Aminotransferase</keyword>
<dbReference type="SMART" id="SM01397">
    <property type="entry name" value="Ribosomal_S3Ae"/>
    <property type="match status" value="1"/>
</dbReference>
<keyword evidence="11" id="KW-0963">Cytoplasm</keyword>
<comment type="subcellular location">
    <subcellularLocation>
        <location evidence="2 11">Cytoplasm</location>
    </subcellularLocation>
</comment>
<keyword evidence="4" id="KW-0597">Phosphoprotein</keyword>
<comment type="caution">
    <text evidence="16">The sequence shown here is derived from an EMBL/GenBank/DDBJ whole genome shotgun (WGS) entry which is preliminary data.</text>
</comment>
<comment type="subunit">
    <text evidence="11">Component of the small ribosomal subunit. Mature ribosomes consist of a small (40S) and a large (60S) subunit. The 40S subunit contains about 33 different proteins and 1 molecule of RNA (18S). The 60S subunit contains about 49 different proteins and 3 molecules of RNA (28S, 5.8S and 5S).</text>
</comment>
<dbReference type="GO" id="GO:0022627">
    <property type="term" value="C:cytosolic small ribosomal subunit"/>
    <property type="evidence" value="ECO:0007669"/>
    <property type="project" value="UniProtKB-UniRule"/>
</dbReference>
<dbReference type="OrthoDB" id="9834376at2759"/>
<keyword evidence="8" id="KW-0315">Glutamine amidotransferase</keyword>
<evidence type="ECO:0000256" key="6">
    <source>
        <dbReference type="ARBA" id="ARBA00022679"/>
    </source>
</evidence>
<dbReference type="GO" id="GO:0006002">
    <property type="term" value="P:fructose 6-phosphate metabolic process"/>
    <property type="evidence" value="ECO:0007669"/>
    <property type="project" value="TreeGrafter"/>
</dbReference>
<keyword evidence="9 11" id="KW-0689">Ribosomal protein</keyword>
<dbReference type="PANTHER" id="PTHR10937">
    <property type="entry name" value="GLUCOSAMINE--FRUCTOSE-6-PHOSPHATE AMINOTRANSFERASE, ISOMERIZING"/>
    <property type="match status" value="1"/>
</dbReference>
<name>A0A814WRY6_ADIRI</name>
<keyword evidence="10 11" id="KW-0687">Ribonucleoprotein</keyword>
<feature type="region of interest" description="Disordered" evidence="13">
    <location>
        <begin position="1"/>
        <end position="23"/>
    </location>
</feature>
<evidence type="ECO:0000256" key="12">
    <source>
        <dbReference type="RuleBase" id="RU000668"/>
    </source>
</evidence>
<dbReference type="GO" id="GO:0097367">
    <property type="term" value="F:carbohydrate derivative binding"/>
    <property type="evidence" value="ECO:0007669"/>
    <property type="project" value="InterPro"/>
</dbReference>
<dbReference type="CDD" id="cd00714">
    <property type="entry name" value="GFAT"/>
    <property type="match status" value="1"/>
</dbReference>
<dbReference type="SUPFAM" id="SSF56235">
    <property type="entry name" value="N-terminal nucleophile aminohydrolases (Ntn hydrolases)"/>
    <property type="match status" value="1"/>
</dbReference>
<keyword evidence="6" id="KW-0808">Transferase</keyword>
<dbReference type="InterPro" id="IPR018281">
    <property type="entry name" value="Ribosomal_eS1_CS"/>
</dbReference>
<dbReference type="Pfam" id="PF01380">
    <property type="entry name" value="SIS"/>
    <property type="match status" value="2"/>
</dbReference>
<dbReference type="InterPro" id="IPR001593">
    <property type="entry name" value="Ribosomal_eS1"/>
</dbReference>
<dbReference type="Proteomes" id="UP000663852">
    <property type="component" value="Unassembled WGS sequence"/>
</dbReference>
<dbReference type="InterPro" id="IPR035490">
    <property type="entry name" value="GlmS/FrlB_SIS"/>
</dbReference>
<feature type="initiator methionine" description="Removed" evidence="11">
    <location>
        <position position="1"/>
    </location>
</feature>
<comment type="similarity">
    <text evidence="11 12">Belongs to the eukaryotic ribosomal protein eS1 family.</text>
</comment>
<dbReference type="CDD" id="cd05008">
    <property type="entry name" value="SIS_GlmS_GlmD_1"/>
    <property type="match status" value="1"/>
</dbReference>
<evidence type="ECO:0000259" key="15">
    <source>
        <dbReference type="PROSITE" id="PS51464"/>
    </source>
</evidence>
<dbReference type="GO" id="GO:0003735">
    <property type="term" value="F:structural constituent of ribosome"/>
    <property type="evidence" value="ECO:0007669"/>
    <property type="project" value="UniProtKB-UniRule"/>
</dbReference>
<dbReference type="InterPro" id="IPR029055">
    <property type="entry name" value="Ntn_hydrolases_N"/>
</dbReference>
<sequence length="957" mass="107958">MAIGKNKNATKASRKGGKKKVADPFSKKDWYDIKAPANFEVRNVGRTLVTRTTGTKIASDALKGRVFEVSLGDLNKHDDEDSHRKFRFICEDVQGRHCLTNFHGMDMTTDRLRMLIKKWQTLIEAQADIRTSDGYLLRVFCIGFTMKMRGQIRKTAYAQHTQIKAIRKKMVEIMTRDIAGSELKEVVNKLIPNSIGSEIEKACRGIYPLQNVNVRKVKVLKKPKFDVTRLMEMHGESYSSVTVDEKGQRVERVDGYEPPIDLAIEGKRRFIRFIADILINGLHRLEYRGYDSSGIAFDSDYAEQRACMVVRQKGKVEELEHAVKSLENIDWSGEYAVHVGIAHTRWATHGEPSAVNSHPQRSDEQNQFVCVHNGIITNYKDIKQYLIKKGYVFESETDTEVVIKLVKYLYDKHKQENISFQKLIEMACSQLEGAFALLFKSIHYPAQLCATRRGSPMVIGVKCANEFAANHIPVTFSKDLSLQSRHQKVDSETNESRRIFLNLRGVFSAPLKNPDQPLSDLTVAGNDRSIEYYFASDASAIIEHTNQVIFMEDDDLAVVNNGTLTIHRSQHEASGQSTIREIIELKIELQEIMKGNYKYFMQKEIFEQPESVVNTMRGRVNFNTKKVVLGGIKDYINEIRRCRRLILIACGTSYHSAVATRQLLEELSELPVMVELASDFLDRSTPVFRDDVCIFISQSGETADTILALRYCKQRGALIVGFTNTVGSSISRESHCGVHINAGPEIGVASTKAYTSQFLALVLFGLVLSEDSISKQSRREDIIDGLQKLPELIKEVLTCDQKIRDFAENLYQKSSLLVMGRGFNFATCLEGALKVKELTYMHSEGILAGELKHGPLAMVDDTMPIVMIIMDDPVKTKCMNAYSQVQARGGQPVLICNNDDEELIKLARRYIAVPRTVDCLQGILCVVPMQLLSFHIAVLRGYDVDCPRNLAKSVTVA</sequence>
<dbReference type="Gene3D" id="3.40.50.10490">
    <property type="entry name" value="Glucose-6-phosphate isomerase like protein, domain 1"/>
    <property type="match status" value="2"/>
</dbReference>
<reference evidence="16" key="1">
    <citation type="submission" date="2021-02" db="EMBL/GenBank/DDBJ databases">
        <authorList>
            <person name="Nowell W R."/>
        </authorList>
    </citation>
    <scope>NUCLEOTIDE SEQUENCE</scope>
</reference>
<evidence type="ECO:0000256" key="11">
    <source>
        <dbReference type="HAMAP-Rule" id="MF_03122"/>
    </source>
</evidence>
<evidence type="ECO:0000256" key="9">
    <source>
        <dbReference type="ARBA" id="ARBA00022980"/>
    </source>
</evidence>